<dbReference type="InterPro" id="IPR016169">
    <property type="entry name" value="FAD-bd_PCMH_sub2"/>
</dbReference>
<evidence type="ECO:0000256" key="7">
    <source>
        <dbReference type="ARBA" id="ARBA00023136"/>
    </source>
</evidence>
<dbReference type="GO" id="GO:0005886">
    <property type="term" value="C:plasma membrane"/>
    <property type="evidence" value="ECO:0007669"/>
    <property type="project" value="UniProtKB-SubCell"/>
</dbReference>
<evidence type="ECO:0000256" key="3">
    <source>
        <dbReference type="ARBA" id="ARBA00022692"/>
    </source>
</evidence>
<evidence type="ECO:0000256" key="6">
    <source>
        <dbReference type="ARBA" id="ARBA00023122"/>
    </source>
</evidence>
<dbReference type="GO" id="GO:0050660">
    <property type="term" value="F:flavin adenine dinucleotide binding"/>
    <property type="evidence" value="ECO:0007669"/>
    <property type="project" value="InterPro"/>
</dbReference>
<dbReference type="Gene3D" id="3.30.465.10">
    <property type="match status" value="1"/>
</dbReference>
<dbReference type="InterPro" id="IPR051676">
    <property type="entry name" value="UPF0053_domain"/>
</dbReference>
<evidence type="ECO:0000259" key="12">
    <source>
        <dbReference type="PROSITE" id="PS51846"/>
    </source>
</evidence>
<keyword evidence="6 8" id="KW-0129">CBS domain</keyword>
<comment type="subcellular location">
    <subcellularLocation>
        <location evidence="1">Cell membrane</location>
        <topology evidence="1">Multi-pass membrane protein</topology>
    </subcellularLocation>
</comment>
<protein>
    <recommendedName>
        <fullName evidence="15">HlyC/CorC family transporter</fullName>
    </recommendedName>
</protein>
<dbReference type="InterPro" id="IPR046342">
    <property type="entry name" value="CBS_dom_sf"/>
</dbReference>
<dbReference type="SMART" id="SM01091">
    <property type="entry name" value="CorC_HlyC"/>
    <property type="match status" value="1"/>
</dbReference>
<dbReference type="InterPro" id="IPR002550">
    <property type="entry name" value="CNNM"/>
</dbReference>
<dbReference type="PANTHER" id="PTHR43099:SF5">
    <property type="entry name" value="HLYC_CORC FAMILY TRANSPORTER"/>
    <property type="match status" value="1"/>
</dbReference>
<dbReference type="Pfam" id="PF01595">
    <property type="entry name" value="CNNM"/>
    <property type="match status" value="1"/>
</dbReference>
<feature type="domain" description="CNNM transmembrane" evidence="12">
    <location>
        <begin position="1"/>
        <end position="207"/>
    </location>
</feature>
<dbReference type="SMART" id="SM00116">
    <property type="entry name" value="CBS"/>
    <property type="match status" value="2"/>
</dbReference>
<feature type="domain" description="CBS" evidence="11">
    <location>
        <begin position="225"/>
        <end position="288"/>
    </location>
</feature>
<feature type="domain" description="CBS" evidence="11">
    <location>
        <begin position="291"/>
        <end position="348"/>
    </location>
</feature>
<evidence type="ECO:0000256" key="9">
    <source>
        <dbReference type="PROSITE-ProRule" id="PRU01193"/>
    </source>
</evidence>
<proteinExistence type="predicted"/>
<keyword evidence="4" id="KW-0677">Repeat</keyword>
<comment type="caution">
    <text evidence="13">The sequence shown here is derived from an EMBL/GenBank/DDBJ whole genome shotgun (WGS) entry which is preliminary data.</text>
</comment>
<organism evidence="13 14">
    <name type="scientific">Nitrolancea hollandica Lb</name>
    <dbReference type="NCBI Taxonomy" id="1129897"/>
    <lineage>
        <taxon>Bacteria</taxon>
        <taxon>Pseudomonadati</taxon>
        <taxon>Thermomicrobiota</taxon>
        <taxon>Thermomicrobia</taxon>
        <taxon>Sphaerobacterales</taxon>
        <taxon>Sphaerobacterineae</taxon>
        <taxon>Sphaerobacteraceae</taxon>
        <taxon>Nitrolancea</taxon>
    </lineage>
</organism>
<dbReference type="EMBL" id="CAGS01000066">
    <property type="protein sequence ID" value="CCF82803.1"/>
    <property type="molecule type" value="Genomic_DNA"/>
</dbReference>
<keyword evidence="7 9" id="KW-0472">Membrane</keyword>
<dbReference type="InterPro" id="IPR005170">
    <property type="entry name" value="Transptr-assoc_dom"/>
</dbReference>
<keyword evidence="5 9" id="KW-1133">Transmembrane helix</keyword>
<evidence type="ECO:0000313" key="14">
    <source>
        <dbReference type="Proteomes" id="UP000004221"/>
    </source>
</evidence>
<gene>
    <name evidence="13" type="ORF">NITHO_1580012</name>
</gene>
<dbReference type="CDD" id="cd04590">
    <property type="entry name" value="CBS_pair_CorC_HlyC_assoc"/>
    <property type="match status" value="1"/>
</dbReference>
<dbReference type="AlphaFoldDB" id="I4EDP1"/>
<dbReference type="PROSITE" id="PS51846">
    <property type="entry name" value="CNNM"/>
    <property type="match status" value="1"/>
</dbReference>
<dbReference type="PANTHER" id="PTHR43099">
    <property type="entry name" value="UPF0053 PROTEIN YRKA"/>
    <property type="match status" value="1"/>
</dbReference>
<feature type="transmembrane region" description="Helical" evidence="10">
    <location>
        <begin position="98"/>
        <end position="122"/>
    </location>
</feature>
<dbReference type="InterPro" id="IPR036318">
    <property type="entry name" value="FAD-bd_PCMH-like_sf"/>
</dbReference>
<accession>I4EDP1</accession>
<evidence type="ECO:0000313" key="13">
    <source>
        <dbReference type="EMBL" id="CCF82803.1"/>
    </source>
</evidence>
<keyword evidence="2" id="KW-1003">Cell membrane</keyword>
<evidence type="ECO:0000256" key="10">
    <source>
        <dbReference type="SAM" id="Phobius"/>
    </source>
</evidence>
<dbReference type="OrthoDB" id="9798188at2"/>
<evidence type="ECO:0000256" key="5">
    <source>
        <dbReference type="ARBA" id="ARBA00022989"/>
    </source>
</evidence>
<dbReference type="Pfam" id="PF03471">
    <property type="entry name" value="CorC_HlyC"/>
    <property type="match status" value="1"/>
</dbReference>
<evidence type="ECO:0000259" key="11">
    <source>
        <dbReference type="PROSITE" id="PS51371"/>
    </source>
</evidence>
<reference evidence="13 14" key="1">
    <citation type="journal article" date="2012" name="ISME J.">
        <title>Nitrification expanded: discovery, physiology and genomics of a nitrite-oxidizing bacterium from the phylum Chloroflexi.</title>
        <authorList>
            <person name="Sorokin D.Y."/>
            <person name="Lucker S."/>
            <person name="Vejmelkova D."/>
            <person name="Kostrikina N.A."/>
            <person name="Kleerebezem R."/>
            <person name="Rijpstra W.I."/>
            <person name="Damste J.S."/>
            <person name="Le Paslier D."/>
            <person name="Muyzer G."/>
            <person name="Wagner M."/>
            <person name="van Loosdrecht M.C."/>
            <person name="Daims H."/>
        </authorList>
    </citation>
    <scope>NUCLEOTIDE SEQUENCE [LARGE SCALE GENOMIC DNA]</scope>
    <source>
        <strain evidence="14">none</strain>
    </source>
</reference>
<dbReference type="FunFam" id="3.10.580.10:FF:000002">
    <property type="entry name" value="Magnesium/cobalt efflux protein CorC"/>
    <property type="match status" value="1"/>
</dbReference>
<evidence type="ECO:0008006" key="15">
    <source>
        <dbReference type="Google" id="ProtNLM"/>
    </source>
</evidence>
<evidence type="ECO:0000256" key="4">
    <source>
        <dbReference type="ARBA" id="ARBA00022737"/>
    </source>
</evidence>
<keyword evidence="14" id="KW-1185">Reference proteome</keyword>
<sequence length="446" mass="48783">MEIAIQLLAVLGLVLLNGFFVATEFSLVSVRRTRIETLAAEGNRRAQTVFDALKDLDGYIAATQLGITMASIGLGWIGEPALARLLDPLFEAVMPETFALISAHTISFIIAFSAITLLHVVFGELAPKSLALQFPETVAMLVTTPTRIFLTIFRPIIAAMNGLGRGFLRLVGVQPAAGEHGLVYSEEELRLIVSASRQGGELEETEEAIIRRAFTLHDYAADEVMIPRTELIALPADASLDRVRTIISTYRFSRFPVYGRDLDDILGVLHVKDLPVLTPWPAAQRFDLRALMRPVLTVPTAVPIDHLLNLMKQRRTHVAIVIDEYGGTAGMITLGDIIERVVGDVPDEFEQAGPDVVAEPDGSAVVNGLTPLNEVDDWFGLSLPEHESHTIGGYIFSLLGRRPRMGDTVEIGSYRVRVEALDGLRISSLRFIPAQRVADDSSEPSS</sequence>
<name>I4EDP1_9BACT</name>
<dbReference type="SUPFAM" id="SSF56176">
    <property type="entry name" value="FAD-binding/transporter-associated domain-like"/>
    <property type="match status" value="1"/>
</dbReference>
<feature type="transmembrane region" description="Helical" evidence="10">
    <location>
        <begin position="6"/>
        <end position="28"/>
    </location>
</feature>
<evidence type="ECO:0000256" key="2">
    <source>
        <dbReference type="ARBA" id="ARBA00022475"/>
    </source>
</evidence>
<dbReference type="SUPFAM" id="SSF54631">
    <property type="entry name" value="CBS-domain pair"/>
    <property type="match status" value="1"/>
</dbReference>
<dbReference type="InterPro" id="IPR000644">
    <property type="entry name" value="CBS_dom"/>
</dbReference>
<dbReference type="Proteomes" id="UP000004221">
    <property type="component" value="Unassembled WGS sequence"/>
</dbReference>
<dbReference type="RefSeq" id="WP_008475234.1">
    <property type="nucleotide sequence ID" value="NZ_CAGS01000066.1"/>
</dbReference>
<dbReference type="InterPro" id="IPR044751">
    <property type="entry name" value="Ion_transp-like_CBS"/>
</dbReference>
<dbReference type="Gene3D" id="3.10.580.10">
    <property type="entry name" value="CBS-domain"/>
    <property type="match status" value="1"/>
</dbReference>
<dbReference type="Pfam" id="PF00571">
    <property type="entry name" value="CBS"/>
    <property type="match status" value="2"/>
</dbReference>
<dbReference type="PROSITE" id="PS51371">
    <property type="entry name" value="CBS"/>
    <property type="match status" value="2"/>
</dbReference>
<evidence type="ECO:0000256" key="8">
    <source>
        <dbReference type="PROSITE-ProRule" id="PRU00703"/>
    </source>
</evidence>
<evidence type="ECO:0000256" key="1">
    <source>
        <dbReference type="ARBA" id="ARBA00004651"/>
    </source>
</evidence>
<keyword evidence="3 9" id="KW-0812">Transmembrane</keyword>